<feature type="region of interest" description="Disordered" evidence="1">
    <location>
        <begin position="837"/>
        <end position="879"/>
    </location>
</feature>
<dbReference type="InterPro" id="IPR041459">
    <property type="entry name" value="MPTase-PolyVal"/>
</dbReference>
<feature type="compositionally biased region" description="Basic and acidic residues" evidence="1">
    <location>
        <begin position="858"/>
        <end position="867"/>
    </location>
</feature>
<gene>
    <name evidence="4" type="ORF">CARN6_2658</name>
</gene>
<name>E6QPD5_9ZZZZ</name>
<evidence type="ECO:0000313" key="4">
    <source>
        <dbReference type="EMBL" id="CBI09106.1"/>
    </source>
</evidence>
<comment type="caution">
    <text evidence="4">The sequence shown here is derived from an EMBL/GenBank/DDBJ whole genome shotgun (WGS) entry which is preliminary data.</text>
</comment>
<evidence type="ECO:0000259" key="3">
    <source>
        <dbReference type="Pfam" id="PF18818"/>
    </source>
</evidence>
<feature type="domain" description="Polyvalent protein metallopeptidase" evidence="3">
    <location>
        <begin position="355"/>
        <end position="478"/>
    </location>
</feature>
<dbReference type="EMBL" id="CABQ01000320">
    <property type="protein sequence ID" value="CBI09106.1"/>
    <property type="molecule type" value="Genomic_DNA"/>
</dbReference>
<protein>
    <recommendedName>
        <fullName evidence="5">DNA primase TraC</fullName>
    </recommendedName>
</protein>
<evidence type="ECO:0000259" key="2">
    <source>
        <dbReference type="Pfam" id="PF08401"/>
    </source>
</evidence>
<sequence>MNERTTKRCWTPWIWASSLSAWGCDMNIPIEELNPDLRLGVQAYAFLVADKGPGTYTFPQFADIIGERYRSANARVIAAAFRELPDGSVTFGADGAVSVDLPSPQPAYFPRPDVARRTDDDAGVNLVDLAGGVVQPEPVIHLENPTAGAKEGIEPGQAPARDFRQEFTDKVVAAIESGQALPWDKPWHSLQGLPRNAVSGKHYQGGNRVILGLVMLEKGYADPRWVTVKQSNDLGGHVRKGEKGVMIERWDSKPFWQRRDVELVHQGRIVGVDRKRGVDAAGVHLVGGAVVPPASVTVKHDGKDYSWKQAERALDLLVGRNYVVFNAEQCDKLKLEPLAPRQNIPVLERGEQLMTAMQDDGVRFVHQGSRAYYAPAGDLIALPQRDTFQSVEGYYGTALHEMGHATGAEKRLNREGITGGHRFGSDGYAREELRAELFSAFMAAETGIPHDDDQHTAYLQSWAKALKQDKNEMFRAASEAGKAVDYVLGKEQDLRQKIDHIYGQLVGPETADLSKAPHELTFAEFADIAHAEKLGPGHGRQWEVFYGKESLGFADGPTIEGAYRQAHEREVNNALYGNLPDSPDFLRKSMPPPQVLAEYPGLQKLWARVIEAHQPAHEGQAALDAVMDKFQSEVRRAHTVDPPATQEPAPPQKSSFWRKVSNVEDICDDVVNLPGAGTQGSDAVKVVDTKALSAAEYDAFTADFFKSQSWLAGKGGVERLDDGSDQRHVVEVTAPDRQALHIDPSGHDYARYVGMPEADVERVRAARSLVVSAAPVKRPDLANIPQAERYEVFDEHSASLYAGPSAETMIGVAEKLGSTQFQAVAADGQHTEIVRGEDGAWSASASSATAPGQQPATKKQEPEERVPRAGASKTRGVER</sequence>
<feature type="compositionally biased region" description="Low complexity" evidence="1">
    <location>
        <begin position="840"/>
        <end position="850"/>
    </location>
</feature>
<dbReference type="GO" id="GO:0003697">
    <property type="term" value="F:single-stranded DNA binding"/>
    <property type="evidence" value="ECO:0007669"/>
    <property type="project" value="InterPro"/>
</dbReference>
<organism evidence="4">
    <name type="scientific">mine drainage metagenome</name>
    <dbReference type="NCBI Taxonomy" id="410659"/>
    <lineage>
        <taxon>unclassified sequences</taxon>
        <taxon>metagenomes</taxon>
        <taxon>ecological metagenomes</taxon>
    </lineage>
</organism>
<dbReference type="Pfam" id="PF18818">
    <property type="entry name" value="MPTase-PolyVal"/>
    <property type="match status" value="1"/>
</dbReference>
<evidence type="ECO:0008006" key="5">
    <source>
        <dbReference type="Google" id="ProtNLM"/>
    </source>
</evidence>
<evidence type="ECO:0000256" key="1">
    <source>
        <dbReference type="SAM" id="MobiDB-lite"/>
    </source>
</evidence>
<proteinExistence type="predicted"/>
<reference evidence="4" key="1">
    <citation type="submission" date="2009-10" db="EMBL/GenBank/DDBJ databases">
        <title>Diversity of trophic interactions inside an arsenic-rich microbial ecosystem.</title>
        <authorList>
            <person name="Bertin P.N."/>
            <person name="Heinrich-Salmeron A."/>
            <person name="Pelletier E."/>
            <person name="Goulhen-Chollet F."/>
            <person name="Arsene-Ploetze F."/>
            <person name="Gallien S."/>
            <person name="Calteau A."/>
            <person name="Vallenet D."/>
            <person name="Casiot C."/>
            <person name="Chane-Woon-Ming B."/>
            <person name="Giloteaux L."/>
            <person name="Barakat M."/>
            <person name="Bonnefoy V."/>
            <person name="Bruneel O."/>
            <person name="Chandler M."/>
            <person name="Cleiss J."/>
            <person name="Duran R."/>
            <person name="Elbaz-Poulichet F."/>
            <person name="Fonknechten N."/>
            <person name="Lauga B."/>
            <person name="Mornico D."/>
            <person name="Ortet P."/>
            <person name="Schaeffer C."/>
            <person name="Siguier P."/>
            <person name="Alexander Thil Smith A."/>
            <person name="Van Dorsselaer A."/>
            <person name="Weissenbach J."/>
            <person name="Medigue C."/>
            <person name="Le Paslier D."/>
        </authorList>
    </citation>
    <scope>NUCLEOTIDE SEQUENCE</scope>
</reference>
<dbReference type="InterPro" id="IPR013610">
    <property type="entry name" value="ArdC_N"/>
</dbReference>
<feature type="domain" description="N-terminal" evidence="2">
    <location>
        <begin position="162"/>
        <end position="251"/>
    </location>
</feature>
<dbReference type="AlphaFoldDB" id="E6QPD5"/>
<accession>E6QPD5</accession>
<dbReference type="Pfam" id="PF08401">
    <property type="entry name" value="ArdcN"/>
    <property type="match status" value="1"/>
</dbReference>